<dbReference type="CDD" id="cd01949">
    <property type="entry name" value="GGDEF"/>
    <property type="match status" value="1"/>
</dbReference>
<feature type="compositionally biased region" description="Low complexity" evidence="3">
    <location>
        <begin position="600"/>
        <end position="612"/>
    </location>
</feature>
<dbReference type="Gene3D" id="3.40.50.180">
    <property type="entry name" value="Methylesterase CheB, C-terminal domain"/>
    <property type="match status" value="1"/>
</dbReference>
<evidence type="ECO:0000313" key="10">
    <source>
        <dbReference type="EMBL" id="PZN79987.1"/>
    </source>
</evidence>
<organism evidence="10 11">
    <name type="scientific">Candidatus Methylumidiphilus alinenensis</name>
    <dbReference type="NCBI Taxonomy" id="2202197"/>
    <lineage>
        <taxon>Bacteria</taxon>
        <taxon>Pseudomonadati</taxon>
        <taxon>Pseudomonadota</taxon>
        <taxon>Gammaproteobacteria</taxon>
        <taxon>Methylococcales</taxon>
        <taxon>Candidatus Methylumidiphilus</taxon>
    </lineage>
</organism>
<dbReference type="GO" id="GO:0008984">
    <property type="term" value="F:protein-glutamate methylesterase activity"/>
    <property type="evidence" value="ECO:0007669"/>
    <property type="project" value="InterPro"/>
</dbReference>
<evidence type="ECO:0000256" key="2">
    <source>
        <dbReference type="PROSITE-ProRule" id="PRU00050"/>
    </source>
</evidence>
<dbReference type="CDD" id="cd01948">
    <property type="entry name" value="EAL"/>
    <property type="match status" value="1"/>
</dbReference>
<dbReference type="SMART" id="SM00052">
    <property type="entry name" value="EAL"/>
    <property type="match status" value="1"/>
</dbReference>
<dbReference type="SUPFAM" id="SSF47757">
    <property type="entry name" value="Chemotaxis receptor methyltransferase CheR, N-terminal domain"/>
    <property type="match status" value="1"/>
</dbReference>
<evidence type="ECO:0000259" key="4">
    <source>
        <dbReference type="PROSITE" id="PS50112"/>
    </source>
</evidence>
<dbReference type="Pfam" id="PF03705">
    <property type="entry name" value="CheR_N"/>
    <property type="match status" value="1"/>
</dbReference>
<dbReference type="FunFam" id="3.30.70.270:FF:000001">
    <property type="entry name" value="Diguanylate cyclase domain protein"/>
    <property type="match status" value="1"/>
</dbReference>
<dbReference type="GO" id="GO:0000156">
    <property type="term" value="F:phosphorelay response regulator activity"/>
    <property type="evidence" value="ECO:0007669"/>
    <property type="project" value="InterPro"/>
</dbReference>
<dbReference type="SUPFAM" id="SSF55785">
    <property type="entry name" value="PYP-like sensor domain (PAS domain)"/>
    <property type="match status" value="2"/>
</dbReference>
<dbReference type="Pfam" id="PF00563">
    <property type="entry name" value="EAL"/>
    <property type="match status" value="1"/>
</dbReference>
<evidence type="ECO:0000259" key="6">
    <source>
        <dbReference type="PROSITE" id="PS50122"/>
    </source>
</evidence>
<feature type="domain" description="PAC" evidence="5">
    <location>
        <begin position="838"/>
        <end position="890"/>
    </location>
</feature>
<dbReference type="GO" id="GO:0005737">
    <property type="term" value="C:cytoplasm"/>
    <property type="evidence" value="ECO:0007669"/>
    <property type="project" value="InterPro"/>
</dbReference>
<dbReference type="InterPro" id="IPR035965">
    <property type="entry name" value="PAS-like_dom_sf"/>
</dbReference>
<dbReference type="InterPro" id="IPR001610">
    <property type="entry name" value="PAC"/>
</dbReference>
<sequence>MYVAPANTDVTISHGKLRLTKPSNTIGPKPSVDRFFMSLAEDREDKCIAIVLSGTGSDGAHGVKAIKAAGGITIAQDPRSAKYDSMPNAAIRVGGADLVLPPSEIALQLSSLQSRPGTSLTEEQDELPPSTIRGIIHQIATHTSMDFTNYKDATLSRQIMRRMTAKQMPNIEEYGKFLNKNEPELRELANNFLICVTSFFRDPDAFETLRRYLKVLLNKKQFGEDIRVWMPGCASGEEVYSMAILLMEELGERVSQYRIQLFATDINTDAIHTARSGIYPETALAEINDELIKKYFSVQNGMYQVDKRLKEMILFARQDLTQDPPFVRLDMVSCRNLLIYFKPELQDKVMKIFHYSLRENGLLFLGKSEAVGKSTALFSELDRKNKLFQKRNTVTPLIGGFGRSNSLGIFELRSSSTTTQKTTPPKESLHVNGIEQLFNLYAPPSVLITQLGEILEIFGDCSGFLSIRKGKADFNLFNLIVPALRAELRAFVHRVAKNKISAYSTPNKLSLAGKEGIYRIAVHYAGDQDKTDSDLLLISFEEIKASETRTTGTDNTANEQAVIDRVVELEQELTLNRENLQTVIEELETANEELQSLNEEAQAANEELQASNEELETSNEELQASNEELITVNDELSSRTVDLTKTNADVINILNSLYKGLLVVDSNLMITRSNEIAKQFFDIPEGAPANLASVSTKYEMPELLKCVQQVIKTRQIVEYEFSLRSNQYFLMRLSPYLENNLSQTDVTGVVLTILDVTEKKEDEEKLKLSASVFEHTSEGIMITDADNNIVAVNPAFTRITGYTADEVIGKNPRILSSSRQTKDFYRNLWEKLLTTGSWQGEVENKHKDGAFYFEYLSINILKNTEGKIDRYIAVFSDISEAKKAQEVIERQANYDDLTQLPKRNLIKDRIEQLLLHSRRDSRQFAVMFLDLDDFKAINDSLGHNAGDELLIQVSKRIKLALREADVVGRLGGDEFVVLLNGNITADAIITVTNKILTSIHKPFEIYGHTLVTAASIGITVYPSDGDSAEVLMKNADSAMYEAKHKGRNTYCFFTQKMQDNANKRQWLITELGTAIGRQQMQVHYQPIIELASMQVVGAEALLRWNHPQKGPIVPDHFIPIAEQTGIIAHLSEWVIDTCLLQVKELIKKHNRNFHISINISMAEFLSQAHMEWLFRTLEKCTLAQSKQITIELTESIKLINNEEYRTALGKIKASGCKIALDDFGTGHSSLSYIKQIPVDIIKIDKSFVRDIAIDPSDAAMSQAILKMSKAFNLTTVAEGVETEEQLIFMKQNGCEYAQGYLFGKAMPYDELVDFIATFSYSI</sequence>
<dbReference type="Pfam" id="PF00990">
    <property type="entry name" value="GGDEF"/>
    <property type="match status" value="1"/>
</dbReference>
<feature type="domain" description="CheB-type methylesterase" evidence="6">
    <location>
        <begin position="1"/>
        <end position="111"/>
    </location>
</feature>
<name>A0A2W4TB54_9GAMM</name>
<protein>
    <submittedName>
        <fullName evidence="10">Chemotaxis protein CheR</fullName>
    </submittedName>
</protein>
<gene>
    <name evidence="10" type="ORF">DM484_10565</name>
</gene>
<dbReference type="Pfam" id="PF01339">
    <property type="entry name" value="CheB_methylest"/>
    <property type="match status" value="1"/>
</dbReference>
<dbReference type="InterPro" id="IPR000160">
    <property type="entry name" value="GGDEF_dom"/>
</dbReference>
<dbReference type="InterPro" id="IPR029787">
    <property type="entry name" value="Nucleotide_cyclase"/>
</dbReference>
<dbReference type="SMART" id="SM00138">
    <property type="entry name" value="MeTrc"/>
    <property type="match status" value="1"/>
</dbReference>
<comment type="caution">
    <text evidence="2">Lacks conserved residue(s) required for the propagation of feature annotation.</text>
</comment>
<dbReference type="Gene3D" id="3.40.50.150">
    <property type="entry name" value="Vaccinia Virus protein VP39"/>
    <property type="match status" value="1"/>
</dbReference>
<dbReference type="InterPro" id="IPR001633">
    <property type="entry name" value="EAL_dom"/>
</dbReference>
<reference evidence="10 11" key="1">
    <citation type="journal article" date="2018" name="Aquat. Microb. Ecol.">
        <title>Gammaproteobacterial methanotrophs dominate.</title>
        <authorList>
            <person name="Rissanen A.J."/>
            <person name="Saarenheimo J."/>
            <person name="Tiirola M."/>
            <person name="Peura S."/>
            <person name="Aalto S.L."/>
            <person name="Karvinen A."/>
            <person name="Nykanen H."/>
        </authorList>
    </citation>
    <scope>NUCLEOTIDE SEQUENCE [LARGE SCALE GENOMIC DNA]</scope>
    <source>
        <strain evidence="10">AMbin10</strain>
    </source>
</reference>
<dbReference type="SMART" id="SM00091">
    <property type="entry name" value="PAS"/>
    <property type="match status" value="2"/>
</dbReference>
<dbReference type="InterPro" id="IPR052155">
    <property type="entry name" value="Biofilm_reg_signaling"/>
</dbReference>
<dbReference type="InterPro" id="IPR035909">
    <property type="entry name" value="CheB_C"/>
</dbReference>
<comment type="caution">
    <text evidence="10">The sequence shown here is derived from an EMBL/GenBank/DDBJ whole genome shotgun (WGS) entry which is preliminary data.</text>
</comment>
<dbReference type="InterPro" id="IPR000673">
    <property type="entry name" value="Sig_transdc_resp-reg_Me-estase"/>
</dbReference>
<dbReference type="SUPFAM" id="SSF52738">
    <property type="entry name" value="Methylesterase CheB, C-terminal domain"/>
    <property type="match status" value="1"/>
</dbReference>
<dbReference type="SMART" id="SM00267">
    <property type="entry name" value="GGDEF"/>
    <property type="match status" value="1"/>
</dbReference>
<dbReference type="PROSITE" id="PS50123">
    <property type="entry name" value="CHER"/>
    <property type="match status" value="1"/>
</dbReference>
<dbReference type="InterPro" id="IPR000780">
    <property type="entry name" value="CheR_MeTrfase"/>
</dbReference>
<dbReference type="GO" id="GO:0006935">
    <property type="term" value="P:chemotaxis"/>
    <property type="evidence" value="ECO:0007669"/>
    <property type="project" value="InterPro"/>
</dbReference>
<dbReference type="PROSITE" id="PS50883">
    <property type="entry name" value="EAL"/>
    <property type="match status" value="1"/>
</dbReference>
<dbReference type="SUPFAM" id="SSF53335">
    <property type="entry name" value="S-adenosyl-L-methionine-dependent methyltransferases"/>
    <property type="match status" value="1"/>
</dbReference>
<dbReference type="SUPFAM" id="SSF141868">
    <property type="entry name" value="EAL domain-like"/>
    <property type="match status" value="1"/>
</dbReference>
<dbReference type="Proteomes" id="UP000249396">
    <property type="component" value="Unassembled WGS sequence"/>
</dbReference>
<dbReference type="EMBL" id="QJPH01000289">
    <property type="protein sequence ID" value="PZN79987.1"/>
    <property type="molecule type" value="Genomic_DNA"/>
</dbReference>
<feature type="domain" description="EAL" evidence="8">
    <location>
        <begin position="1064"/>
        <end position="1319"/>
    </location>
</feature>
<evidence type="ECO:0000259" key="9">
    <source>
        <dbReference type="PROSITE" id="PS50887"/>
    </source>
</evidence>
<dbReference type="NCBIfam" id="TIGR00254">
    <property type="entry name" value="GGDEF"/>
    <property type="match status" value="1"/>
</dbReference>
<dbReference type="PRINTS" id="PR00996">
    <property type="entry name" value="CHERMTFRASE"/>
</dbReference>
<feature type="domain" description="PAS" evidence="4">
    <location>
        <begin position="765"/>
        <end position="811"/>
    </location>
</feature>
<dbReference type="InterPro" id="IPR000014">
    <property type="entry name" value="PAS"/>
</dbReference>
<dbReference type="PROSITE" id="PS50112">
    <property type="entry name" value="PAS"/>
    <property type="match status" value="1"/>
</dbReference>
<evidence type="ECO:0000256" key="1">
    <source>
        <dbReference type="ARBA" id="ARBA00001946"/>
    </source>
</evidence>
<dbReference type="Pfam" id="PF13596">
    <property type="entry name" value="PAS_10"/>
    <property type="match status" value="1"/>
</dbReference>
<dbReference type="InterPro" id="IPR000700">
    <property type="entry name" value="PAS-assoc_C"/>
</dbReference>
<dbReference type="CDD" id="cd00130">
    <property type="entry name" value="PAS"/>
    <property type="match status" value="1"/>
</dbReference>
<dbReference type="Pfam" id="PF13426">
    <property type="entry name" value="PAS_9"/>
    <property type="match status" value="1"/>
</dbReference>
<dbReference type="InterPro" id="IPR022642">
    <property type="entry name" value="CheR_C"/>
</dbReference>
<dbReference type="InterPro" id="IPR022641">
    <property type="entry name" value="CheR_N"/>
</dbReference>
<dbReference type="PROSITE" id="PS50113">
    <property type="entry name" value="PAC"/>
    <property type="match status" value="1"/>
</dbReference>
<dbReference type="Pfam" id="PF01739">
    <property type="entry name" value="CheR"/>
    <property type="match status" value="1"/>
</dbReference>
<dbReference type="InterPro" id="IPR035919">
    <property type="entry name" value="EAL_sf"/>
</dbReference>
<evidence type="ECO:0000313" key="11">
    <source>
        <dbReference type="Proteomes" id="UP000249396"/>
    </source>
</evidence>
<feature type="region of interest" description="Disordered" evidence="3">
    <location>
        <begin position="600"/>
        <end position="621"/>
    </location>
</feature>
<dbReference type="PANTHER" id="PTHR44757">
    <property type="entry name" value="DIGUANYLATE CYCLASE DGCP"/>
    <property type="match status" value="1"/>
</dbReference>
<accession>A0A2W4TB54</accession>
<evidence type="ECO:0000259" key="5">
    <source>
        <dbReference type="PROSITE" id="PS50113"/>
    </source>
</evidence>
<proteinExistence type="predicted"/>
<evidence type="ECO:0000256" key="3">
    <source>
        <dbReference type="SAM" id="MobiDB-lite"/>
    </source>
</evidence>
<dbReference type="GO" id="GO:0008757">
    <property type="term" value="F:S-adenosylmethionine-dependent methyltransferase activity"/>
    <property type="evidence" value="ECO:0007669"/>
    <property type="project" value="InterPro"/>
</dbReference>
<dbReference type="CDD" id="cd16434">
    <property type="entry name" value="CheB-CheR_fusion"/>
    <property type="match status" value="1"/>
</dbReference>
<dbReference type="NCBIfam" id="TIGR00229">
    <property type="entry name" value="sensory_box"/>
    <property type="match status" value="1"/>
</dbReference>
<comment type="cofactor">
    <cofactor evidence="1">
        <name>Mg(2+)</name>
        <dbReference type="ChEBI" id="CHEBI:18420"/>
    </cofactor>
</comment>
<evidence type="ECO:0000259" key="8">
    <source>
        <dbReference type="PROSITE" id="PS50883"/>
    </source>
</evidence>
<dbReference type="SMART" id="SM00086">
    <property type="entry name" value="PAC"/>
    <property type="match status" value="2"/>
</dbReference>
<dbReference type="Gene3D" id="3.20.20.450">
    <property type="entry name" value="EAL domain"/>
    <property type="match status" value="1"/>
</dbReference>
<dbReference type="Gene3D" id="3.30.70.270">
    <property type="match status" value="1"/>
</dbReference>
<evidence type="ECO:0000259" key="7">
    <source>
        <dbReference type="PROSITE" id="PS50123"/>
    </source>
</evidence>
<feature type="domain" description="CheR-type methyltransferase" evidence="7">
    <location>
        <begin position="120"/>
        <end position="391"/>
    </location>
</feature>
<feature type="domain" description="GGDEF" evidence="9">
    <location>
        <begin position="922"/>
        <end position="1055"/>
    </location>
</feature>
<dbReference type="SUPFAM" id="SSF55073">
    <property type="entry name" value="Nucleotide cyclase"/>
    <property type="match status" value="1"/>
</dbReference>
<dbReference type="PROSITE" id="PS50122">
    <property type="entry name" value="CHEB"/>
    <property type="match status" value="1"/>
</dbReference>
<dbReference type="PROSITE" id="PS50887">
    <property type="entry name" value="GGDEF"/>
    <property type="match status" value="1"/>
</dbReference>
<dbReference type="PANTHER" id="PTHR44757:SF2">
    <property type="entry name" value="BIOFILM ARCHITECTURE MAINTENANCE PROTEIN MBAA"/>
    <property type="match status" value="1"/>
</dbReference>
<dbReference type="InterPro" id="IPR029063">
    <property type="entry name" value="SAM-dependent_MTases_sf"/>
</dbReference>
<dbReference type="Gene3D" id="3.30.450.20">
    <property type="entry name" value="PAS domain"/>
    <property type="match status" value="2"/>
</dbReference>
<dbReference type="InterPro" id="IPR043128">
    <property type="entry name" value="Rev_trsase/Diguanyl_cyclase"/>
</dbReference>